<evidence type="ECO:0008006" key="3">
    <source>
        <dbReference type="Google" id="ProtNLM"/>
    </source>
</evidence>
<dbReference type="RefSeq" id="WP_203689105.1">
    <property type="nucleotide sequence ID" value="NZ_BAAALC010000004.1"/>
</dbReference>
<dbReference type="AlphaFoldDB" id="A0A8J3P515"/>
<sequence>MSPEALALIDVDGVLNPHGSAACPAGYTEHELFPGELVRVRPEHGPMLLRLAARYTLVWATYWEDEANRLLAPLLGLPRLPVIPCAGPPGSGQDKLIGIAPWVADRPVVWFDDLHSAAAHEWAVSRSAPTRLIHVDPVGGLTDVHIDQALMRARERS</sequence>
<dbReference type="Proteomes" id="UP000630887">
    <property type="component" value="Unassembled WGS sequence"/>
</dbReference>
<name>A0A8J3P515_9ACTN</name>
<organism evidence="1 2">
    <name type="scientific">Catellatospora coxensis</name>
    <dbReference type="NCBI Taxonomy" id="310354"/>
    <lineage>
        <taxon>Bacteria</taxon>
        <taxon>Bacillati</taxon>
        <taxon>Actinomycetota</taxon>
        <taxon>Actinomycetes</taxon>
        <taxon>Micromonosporales</taxon>
        <taxon>Micromonosporaceae</taxon>
        <taxon>Catellatospora</taxon>
    </lineage>
</organism>
<reference evidence="1 2" key="1">
    <citation type="submission" date="2021-01" db="EMBL/GenBank/DDBJ databases">
        <title>Whole genome shotgun sequence of Catellatospora coxensis NBRC 107359.</title>
        <authorList>
            <person name="Komaki H."/>
            <person name="Tamura T."/>
        </authorList>
    </citation>
    <scope>NUCLEOTIDE SEQUENCE [LARGE SCALE GENOMIC DNA]</scope>
    <source>
        <strain evidence="1 2">NBRC 107359</strain>
    </source>
</reference>
<proteinExistence type="predicted"/>
<dbReference type="EMBL" id="BONI01000006">
    <property type="protein sequence ID" value="GIG04413.1"/>
    <property type="molecule type" value="Genomic_DNA"/>
</dbReference>
<gene>
    <name evidence="1" type="ORF">Cco03nite_11130</name>
</gene>
<dbReference type="Pfam" id="PF18143">
    <property type="entry name" value="HAD_SAK_2"/>
    <property type="match status" value="1"/>
</dbReference>
<evidence type="ECO:0000313" key="2">
    <source>
        <dbReference type="Proteomes" id="UP000630887"/>
    </source>
</evidence>
<keyword evidence="2" id="KW-1185">Reference proteome</keyword>
<comment type="caution">
    <text evidence="1">The sequence shown here is derived from an EMBL/GenBank/DDBJ whole genome shotgun (WGS) entry which is preliminary data.</text>
</comment>
<evidence type="ECO:0000313" key="1">
    <source>
        <dbReference type="EMBL" id="GIG04413.1"/>
    </source>
</evidence>
<protein>
    <recommendedName>
        <fullName evidence="3">Secreted protein</fullName>
    </recommendedName>
</protein>
<accession>A0A8J3P515</accession>